<dbReference type="Proteomes" id="UP000567922">
    <property type="component" value="Unassembled WGS sequence"/>
</dbReference>
<comment type="caution">
    <text evidence="1">The sequence shown here is derived from an EMBL/GenBank/DDBJ whole genome shotgun (WGS) entry which is preliminary data.</text>
</comment>
<dbReference type="OrthoDB" id="4549550at2"/>
<dbReference type="AlphaFoldDB" id="A0A839RVP1"/>
<proteinExistence type="predicted"/>
<evidence type="ECO:0000313" key="2">
    <source>
        <dbReference type="Proteomes" id="UP000567922"/>
    </source>
</evidence>
<gene>
    <name evidence="1" type="ORF">FHU29_004579</name>
</gene>
<organism evidence="1 2">
    <name type="scientific">Hoyosella altamirensis</name>
    <dbReference type="NCBI Taxonomy" id="616997"/>
    <lineage>
        <taxon>Bacteria</taxon>
        <taxon>Bacillati</taxon>
        <taxon>Actinomycetota</taxon>
        <taxon>Actinomycetes</taxon>
        <taxon>Mycobacteriales</taxon>
        <taxon>Hoyosellaceae</taxon>
        <taxon>Hoyosella</taxon>
    </lineage>
</organism>
<reference evidence="1 2" key="1">
    <citation type="submission" date="2020-08" db="EMBL/GenBank/DDBJ databases">
        <title>Sequencing the genomes of 1000 actinobacteria strains.</title>
        <authorList>
            <person name="Klenk H.-P."/>
        </authorList>
    </citation>
    <scope>NUCLEOTIDE SEQUENCE [LARGE SCALE GENOMIC DNA]</scope>
    <source>
        <strain evidence="1 2">DSM 45258</strain>
    </source>
</reference>
<name>A0A839RVP1_9ACTN</name>
<protein>
    <submittedName>
        <fullName evidence="1">Uncharacterized protein</fullName>
    </submittedName>
</protein>
<dbReference type="InterPro" id="IPR046609">
    <property type="entry name" value="DUF6668"/>
</dbReference>
<dbReference type="EMBL" id="JACHWS010000006">
    <property type="protein sequence ID" value="MBB3040084.1"/>
    <property type="molecule type" value="Genomic_DNA"/>
</dbReference>
<keyword evidence="2" id="KW-1185">Reference proteome</keyword>
<sequence length="210" mass="22887">MSVEDELAVPETVWRTPIPAEGREGAPAPAFWLFGAHGGAGVSTLTRVMLPAGDCMRRWPSGHSSESPLVVIVSRTHGAGLSAAHRQIARYHPQGAVPARLVFAGLITIPDAPGKLPPEMRHHLALVADAARKAGGEHWHLPWIEEWRTCPREDLPRWHPRDRPMVGRSRIASDHGAQPPLEVIEAGQALIRRASDVIAQNTLSTERNVS</sequence>
<dbReference type="RefSeq" id="WP_064442232.1">
    <property type="nucleotide sequence ID" value="NZ_BDDI01000021.1"/>
</dbReference>
<accession>A0A839RVP1</accession>
<dbReference type="Pfam" id="PF20373">
    <property type="entry name" value="DUF6668"/>
    <property type="match status" value="1"/>
</dbReference>
<evidence type="ECO:0000313" key="1">
    <source>
        <dbReference type="EMBL" id="MBB3040084.1"/>
    </source>
</evidence>